<evidence type="ECO:0000256" key="5">
    <source>
        <dbReference type="ARBA" id="ARBA00022692"/>
    </source>
</evidence>
<evidence type="ECO:0000256" key="3">
    <source>
        <dbReference type="ARBA" id="ARBA00022449"/>
    </source>
</evidence>
<dbReference type="GO" id="GO:0015297">
    <property type="term" value="F:antiporter activity"/>
    <property type="evidence" value="ECO:0007669"/>
    <property type="project" value="UniProtKB-KW"/>
</dbReference>
<evidence type="ECO:0000256" key="7">
    <source>
        <dbReference type="ARBA" id="ARBA00023065"/>
    </source>
</evidence>
<reference evidence="11 12" key="1">
    <citation type="submission" date="2023-08" db="EMBL/GenBank/DDBJ databases">
        <title>Comparative genomics and taxonomic characterization of three novel marine species of genus Marivirga.</title>
        <authorList>
            <person name="Muhammad N."/>
            <person name="Kim S.-G."/>
        </authorList>
    </citation>
    <scope>NUCLEOTIDE SEQUENCE [LARGE SCALE GENOMIC DNA]</scope>
    <source>
        <strain evidence="11 12">BDSF4-3</strain>
    </source>
</reference>
<comment type="subcellular location">
    <subcellularLocation>
        <location evidence="1">Cell membrane</location>
        <topology evidence="1">Multi-pass membrane protein</topology>
    </subcellularLocation>
</comment>
<evidence type="ECO:0000256" key="10">
    <source>
        <dbReference type="SAM" id="Phobius"/>
    </source>
</evidence>
<dbReference type="CDD" id="cd13131">
    <property type="entry name" value="MATE_NorM_like"/>
    <property type="match status" value="1"/>
</dbReference>
<feature type="transmembrane region" description="Helical" evidence="10">
    <location>
        <begin position="51"/>
        <end position="74"/>
    </location>
</feature>
<dbReference type="EMBL" id="CP129971">
    <property type="protein sequence ID" value="WMN11578.1"/>
    <property type="molecule type" value="Genomic_DNA"/>
</dbReference>
<name>A0AA51NAJ1_9BACT</name>
<evidence type="ECO:0000256" key="2">
    <source>
        <dbReference type="ARBA" id="ARBA00022448"/>
    </source>
</evidence>
<dbReference type="InterPro" id="IPR002528">
    <property type="entry name" value="MATE_fam"/>
</dbReference>
<evidence type="ECO:0000256" key="6">
    <source>
        <dbReference type="ARBA" id="ARBA00022989"/>
    </source>
</evidence>
<accession>A0AA51NAJ1</accession>
<dbReference type="PANTHER" id="PTHR43298:SF2">
    <property type="entry name" value="FMN_FAD EXPORTER YEEO-RELATED"/>
    <property type="match status" value="1"/>
</dbReference>
<gene>
    <name evidence="11" type="ORF">QYS49_13940</name>
</gene>
<dbReference type="PIRSF" id="PIRSF006603">
    <property type="entry name" value="DinF"/>
    <property type="match status" value="1"/>
</dbReference>
<keyword evidence="6 10" id="KW-1133">Transmembrane helix</keyword>
<keyword evidence="2" id="KW-0813">Transport</keyword>
<dbReference type="NCBIfam" id="TIGR00797">
    <property type="entry name" value="matE"/>
    <property type="match status" value="1"/>
</dbReference>
<feature type="transmembrane region" description="Helical" evidence="10">
    <location>
        <begin position="127"/>
        <end position="148"/>
    </location>
</feature>
<keyword evidence="5 10" id="KW-0812">Transmembrane</keyword>
<dbReference type="GO" id="GO:0042910">
    <property type="term" value="F:xenobiotic transmembrane transporter activity"/>
    <property type="evidence" value="ECO:0007669"/>
    <property type="project" value="InterPro"/>
</dbReference>
<dbReference type="AlphaFoldDB" id="A0AA51NAJ1"/>
<evidence type="ECO:0000256" key="9">
    <source>
        <dbReference type="ARBA" id="ARBA00031636"/>
    </source>
</evidence>
<feature type="transmembrane region" description="Helical" evidence="10">
    <location>
        <begin position="314"/>
        <end position="337"/>
    </location>
</feature>
<feature type="transmembrane region" description="Helical" evidence="10">
    <location>
        <begin position="94"/>
        <end position="115"/>
    </location>
</feature>
<dbReference type="RefSeq" id="WP_308348982.1">
    <property type="nucleotide sequence ID" value="NZ_CP129971.1"/>
</dbReference>
<evidence type="ECO:0000313" key="12">
    <source>
        <dbReference type="Proteomes" id="UP001230496"/>
    </source>
</evidence>
<evidence type="ECO:0000313" key="11">
    <source>
        <dbReference type="EMBL" id="WMN11578.1"/>
    </source>
</evidence>
<proteinExistence type="predicted"/>
<feature type="transmembrane region" description="Helical" evidence="10">
    <location>
        <begin position="16"/>
        <end position="39"/>
    </location>
</feature>
<keyword evidence="3" id="KW-0050">Antiport</keyword>
<feature type="transmembrane region" description="Helical" evidence="10">
    <location>
        <begin position="349"/>
        <end position="367"/>
    </location>
</feature>
<feature type="transmembrane region" description="Helical" evidence="10">
    <location>
        <begin position="387"/>
        <end position="411"/>
    </location>
</feature>
<dbReference type="KEGG" id="msaa:QYS49_13940"/>
<feature type="transmembrane region" description="Helical" evidence="10">
    <location>
        <begin position="192"/>
        <end position="213"/>
    </location>
</feature>
<dbReference type="GO" id="GO:0006811">
    <property type="term" value="P:monoatomic ion transport"/>
    <property type="evidence" value="ECO:0007669"/>
    <property type="project" value="UniProtKB-KW"/>
</dbReference>
<evidence type="ECO:0000256" key="4">
    <source>
        <dbReference type="ARBA" id="ARBA00022475"/>
    </source>
</evidence>
<dbReference type="InterPro" id="IPR048279">
    <property type="entry name" value="MdtK-like"/>
</dbReference>
<dbReference type="Proteomes" id="UP001230496">
    <property type="component" value="Chromosome"/>
</dbReference>
<organism evidence="11 12">
    <name type="scientific">Marivirga salinarum</name>
    <dbReference type="NCBI Taxonomy" id="3059078"/>
    <lineage>
        <taxon>Bacteria</taxon>
        <taxon>Pseudomonadati</taxon>
        <taxon>Bacteroidota</taxon>
        <taxon>Cytophagia</taxon>
        <taxon>Cytophagales</taxon>
        <taxon>Marivirgaceae</taxon>
        <taxon>Marivirga</taxon>
    </lineage>
</organism>
<dbReference type="InterPro" id="IPR050222">
    <property type="entry name" value="MATE_MdtK"/>
</dbReference>
<keyword evidence="8 10" id="KW-0472">Membrane</keyword>
<feature type="transmembrane region" description="Helical" evidence="10">
    <location>
        <begin position="417"/>
        <end position="435"/>
    </location>
</feature>
<sequence>MIATDFREHFKRNFQLAYPVVLSQLGHVLVGTADSVMVGRVGTAELAAVSVANAVFSVAMMFGIGISFGLTPLIAQSDGEGNQRAGMRFLKHSFVINVLFGLLLFCILLFGGYILDLLDQPKDVVALAKPYLAIVGFSLLPFMVFQTFKQFAEGLSLTKQAMYITITANVLNIFLNYILIFGKLGFEPMGLIGAGWATLISRVIMAIVMVLFVRYYKTFSIYWNYLKVTVWNAKTFNKLLNLGVPTGFQYIFEVGAFASAAIMIGWMGAVPLASHQVAMNLASISYMMATGISAAATVRVGNQLGQRDIPTMRIAAFTCFLMAILFMAITGSIFMIFNDLLPILYTTDPAVISIASSLLIIAALFQLSDGIQVVGLGALRGMGDVKLPTLVTFMAYWVIGLPCGYLLAFVLDIGEEGIWYGLLIGLSVTAVILFIRFNNKSKKLMAELA</sequence>
<evidence type="ECO:0000256" key="1">
    <source>
        <dbReference type="ARBA" id="ARBA00004651"/>
    </source>
</evidence>
<evidence type="ECO:0000256" key="8">
    <source>
        <dbReference type="ARBA" id="ARBA00023136"/>
    </source>
</evidence>
<feature type="transmembrane region" description="Helical" evidence="10">
    <location>
        <begin position="250"/>
        <end position="269"/>
    </location>
</feature>
<keyword evidence="12" id="KW-1185">Reference proteome</keyword>
<protein>
    <recommendedName>
        <fullName evidence="9">Multidrug-efflux transporter</fullName>
    </recommendedName>
</protein>
<dbReference type="GO" id="GO:0005886">
    <property type="term" value="C:plasma membrane"/>
    <property type="evidence" value="ECO:0007669"/>
    <property type="project" value="UniProtKB-SubCell"/>
</dbReference>
<keyword evidence="4" id="KW-1003">Cell membrane</keyword>
<feature type="transmembrane region" description="Helical" evidence="10">
    <location>
        <begin position="160"/>
        <end position="180"/>
    </location>
</feature>
<feature type="transmembrane region" description="Helical" evidence="10">
    <location>
        <begin position="281"/>
        <end position="302"/>
    </location>
</feature>
<keyword evidence="7" id="KW-0406">Ion transport</keyword>
<dbReference type="PANTHER" id="PTHR43298">
    <property type="entry name" value="MULTIDRUG RESISTANCE PROTEIN NORM-RELATED"/>
    <property type="match status" value="1"/>
</dbReference>
<dbReference type="Pfam" id="PF01554">
    <property type="entry name" value="MatE"/>
    <property type="match status" value="2"/>
</dbReference>